<gene>
    <name evidence="2" type="ORF">I6U48_10895</name>
</gene>
<evidence type="ECO:0000313" key="2">
    <source>
        <dbReference type="EMBL" id="MBV7273416.1"/>
    </source>
</evidence>
<feature type="domain" description="PucR C-terminal helix-turn-helix" evidence="1">
    <location>
        <begin position="439"/>
        <end position="490"/>
    </location>
</feature>
<dbReference type="InterPro" id="IPR025736">
    <property type="entry name" value="PucR_C-HTH_dom"/>
</dbReference>
<dbReference type="RefSeq" id="WP_218320486.1">
    <property type="nucleotide sequence ID" value="NZ_JAEEGC010000044.1"/>
</dbReference>
<dbReference type="PANTHER" id="PTHR33744">
    <property type="entry name" value="CARBOHYDRATE DIACID REGULATOR"/>
    <property type="match status" value="1"/>
</dbReference>
<sequence>MITLSYIACKLENEGYSVKLQSNNEIALKGVIFLDKDEEEYLQNYLYLCNYDVMNRKKMPVFCAIVYNNEKISFTNNVESFIWISCKSSLTEIFKKIEKIFEEYFEWKSELLDAVIRNKSLQTLLDVSYKIFKNPIYILDSSQTTLACSRNIETKVNDIFWNGISEKRYVDFEIMKLVMHTPQFNYLDKLHKPTFYEIDMFNYRGLTANIWVNDYKAAILGILEVDTSMNDAYLNFASELSDCIGNIIGRDSMFDITYGTIYEAWILDILENKEIENEVLECKLSLYGWKQHERFCIGVMDYKSDVEAIINIPFYCKSVMRLIPGSKSFIYNNNLIVIFNESSFKNTVTEELLNNFLIRSKMLCGLSNWFDDFLELGIRYEQACQAIKFASNKVPLQYYWRCMVQHICNEFSSKYDLEYYVQWEIKVLWEYDKTHHSNLVETLYYYLTYNRSLNRCSEKLHIHRSTFVYRLKKITSLSGIDLNKLEDSLPIIFSCLLILQDKHLL</sequence>
<keyword evidence="3" id="KW-1185">Reference proteome</keyword>
<organism evidence="2 3">
    <name type="scientific">Clostridium thailandense</name>
    <dbReference type="NCBI Taxonomy" id="2794346"/>
    <lineage>
        <taxon>Bacteria</taxon>
        <taxon>Bacillati</taxon>
        <taxon>Bacillota</taxon>
        <taxon>Clostridia</taxon>
        <taxon>Eubacteriales</taxon>
        <taxon>Clostridiaceae</taxon>
        <taxon>Clostridium</taxon>
    </lineage>
</organism>
<dbReference type="EMBL" id="JAEEGC010000044">
    <property type="protein sequence ID" value="MBV7273416.1"/>
    <property type="molecule type" value="Genomic_DNA"/>
</dbReference>
<evidence type="ECO:0000259" key="1">
    <source>
        <dbReference type="Pfam" id="PF13556"/>
    </source>
</evidence>
<proteinExistence type="predicted"/>
<reference evidence="2" key="1">
    <citation type="submission" date="2020-12" db="EMBL/GenBank/DDBJ databases">
        <title>Clostridium thailandense sp. nov., a novel acetogenic bacterium isolated from peat land soil in Thailand.</title>
        <authorList>
            <person name="Chaikitkaew S."/>
            <person name="Birkeland N.K."/>
        </authorList>
    </citation>
    <scope>NUCLEOTIDE SEQUENCE</scope>
    <source>
        <strain evidence="2">PL3</strain>
    </source>
</reference>
<name>A0A949TU16_9CLOT</name>
<protein>
    <submittedName>
        <fullName evidence="2">Helix-turn-helix domain-containing protein</fullName>
    </submittedName>
</protein>
<dbReference type="InterPro" id="IPR051448">
    <property type="entry name" value="CdaR-like_regulators"/>
</dbReference>
<dbReference type="Pfam" id="PF13556">
    <property type="entry name" value="HTH_30"/>
    <property type="match status" value="1"/>
</dbReference>
<dbReference type="AlphaFoldDB" id="A0A949TU16"/>
<comment type="caution">
    <text evidence="2">The sequence shown here is derived from an EMBL/GenBank/DDBJ whole genome shotgun (WGS) entry which is preliminary data.</text>
</comment>
<accession>A0A949TU16</accession>
<dbReference type="Proteomes" id="UP000694308">
    <property type="component" value="Unassembled WGS sequence"/>
</dbReference>
<evidence type="ECO:0000313" key="3">
    <source>
        <dbReference type="Proteomes" id="UP000694308"/>
    </source>
</evidence>